<dbReference type="RefSeq" id="WP_249975182.1">
    <property type="nucleotide sequence ID" value="NC_013508.1"/>
</dbReference>
<comment type="subunit">
    <text evidence="6">Interacts with FtsZ.</text>
</comment>
<proteinExistence type="evidence at transcript level"/>
<dbReference type="NCBIfam" id="TIGR00623">
    <property type="entry name" value="SOS_SulA_coli"/>
    <property type="match status" value="1"/>
</dbReference>
<comment type="function">
    <text evidence="6">Component of the SOS system and an inhibitor of cell division. Accumulation of SulA causes rapid cessation of cell division and the appearance of long, non-septate filaments. In the presence of GTP, binds a polymerization-competent form of FtsZ in a 1:1 ratio, thus inhibiting FtsZ polymerization and therefore preventing it from participating in the assembly of the Z ring. This mechanism prevents the premature segregation of damaged DNA to daughter cells during cell division.</text>
</comment>
<dbReference type="GO" id="GO:0006281">
    <property type="term" value="P:DNA repair"/>
    <property type="evidence" value="ECO:0007669"/>
    <property type="project" value="TreeGrafter"/>
</dbReference>
<dbReference type="AlphaFoldDB" id="A0AAQ3C349"/>
<feature type="site" description="Essential for degradation by Lon protease" evidence="6">
    <location>
        <position position="170"/>
    </location>
</feature>
<dbReference type="GeneID" id="72528140"/>
<evidence type="ECO:0000256" key="6">
    <source>
        <dbReference type="HAMAP-Rule" id="MF_01179"/>
    </source>
</evidence>
<dbReference type="PANTHER" id="PTHR35369:SF4">
    <property type="entry name" value="CELL DIVISION INHIBITOR SULA"/>
    <property type="match status" value="1"/>
</dbReference>
<dbReference type="PANTHER" id="PTHR35369">
    <property type="entry name" value="BLR3025 PROTEIN-RELATED"/>
    <property type="match status" value="1"/>
</dbReference>
<evidence type="ECO:0000313" key="8">
    <source>
        <dbReference type="Proteomes" id="UP001223683"/>
    </source>
</evidence>
<dbReference type="InterPro" id="IPR050356">
    <property type="entry name" value="SulA_CellDiv_inhibitor"/>
</dbReference>
<comment type="caution">
    <text evidence="6">Lacks conserved residue(s) required for the propagation of feature annotation.</text>
</comment>
<keyword evidence="1 6" id="KW-0132">Cell division</keyword>
<reference evidence="7" key="1">
    <citation type="submission" date="2022-10" db="EMBL/GenBank/DDBJ databases">
        <title>Complete genome of Ep21-8.</title>
        <authorList>
            <person name="Kang Y.-R."/>
            <person name="Kim D.-H."/>
        </authorList>
    </citation>
    <scope>NUCLEOTIDE SEQUENCE</scope>
    <source>
        <strain evidence="7">Ep21-8</strain>
    </source>
</reference>
<keyword evidence="4 6" id="KW-0742">SOS response</keyword>
<organism evidence="7 8">
    <name type="scientific">Edwardsiella piscicida</name>
    <dbReference type="NCBI Taxonomy" id="1263550"/>
    <lineage>
        <taxon>Bacteria</taxon>
        <taxon>Pseudomonadati</taxon>
        <taxon>Pseudomonadota</taxon>
        <taxon>Gammaproteobacteria</taxon>
        <taxon>Enterobacterales</taxon>
        <taxon>Hafniaceae</taxon>
        <taxon>Edwardsiella</taxon>
    </lineage>
</organism>
<evidence type="ECO:0000256" key="4">
    <source>
        <dbReference type="ARBA" id="ARBA00023236"/>
    </source>
</evidence>
<dbReference type="Gene3D" id="3.40.50.300">
    <property type="entry name" value="P-loop containing nucleotide triphosphate hydrolases"/>
    <property type="match status" value="1"/>
</dbReference>
<evidence type="ECO:0000256" key="2">
    <source>
        <dbReference type="ARBA" id="ARBA00022763"/>
    </source>
</evidence>
<comment type="similarity">
    <text evidence="6">Belongs to the SulA family.</text>
</comment>
<dbReference type="SUPFAM" id="SSF52540">
    <property type="entry name" value="P-loop containing nucleoside triphosphate hydrolases"/>
    <property type="match status" value="1"/>
</dbReference>
<evidence type="ECO:0000313" key="7">
    <source>
        <dbReference type="EMBL" id="WDU92219.1"/>
    </source>
</evidence>
<dbReference type="GO" id="GO:0000917">
    <property type="term" value="P:division septum assembly"/>
    <property type="evidence" value="ECO:0007669"/>
    <property type="project" value="UniProtKB-KW"/>
</dbReference>
<sequence length="170" mass="18506">MTMRTSPLHPATDSVVFSRPACQSAPTVPQSGFVSELGYGAQQPLLSLLLPPLLRQLGEQSRWQLWITAQHKPSKRWLSACGVPVHKVMQLRRAEAGEAIYAMEQALRSGNYSVVLGWLPPLTAAERLRLNRAAQAGRSIGLLMQPQEGKLAAAAPPQAHAANRGSARYH</sequence>
<evidence type="ECO:0000256" key="5">
    <source>
        <dbReference type="ARBA" id="ARBA00023306"/>
    </source>
</evidence>
<gene>
    <name evidence="6 7" type="primary">sulA</name>
    <name evidence="7" type="ORF">PWJ79_06220</name>
</gene>
<protein>
    <recommendedName>
        <fullName evidence="6">Cell division inhibitor SulA</fullName>
    </recommendedName>
</protein>
<evidence type="ECO:0000256" key="1">
    <source>
        <dbReference type="ARBA" id="ARBA00022618"/>
    </source>
</evidence>
<name>A0AAQ3C349_EDWPI</name>
<comment type="PTM">
    <text evidence="6">Is rapidly cleaved and degraded by the Lon protease once DNA damage is repaired.</text>
</comment>
<dbReference type="InterPro" id="IPR004596">
    <property type="entry name" value="Cell_div_suppressor_SulA"/>
</dbReference>
<dbReference type="Pfam" id="PF03846">
    <property type="entry name" value="SulA"/>
    <property type="match status" value="1"/>
</dbReference>
<dbReference type="EMBL" id="CP118390">
    <property type="protein sequence ID" value="WDU92219.1"/>
    <property type="molecule type" value="Genomic_DNA"/>
</dbReference>
<comment type="induction">
    <text evidence="6">By DNA damage, as part of the SOS response.</text>
</comment>
<dbReference type="GO" id="GO:0051782">
    <property type="term" value="P:negative regulation of cell division"/>
    <property type="evidence" value="ECO:0007669"/>
    <property type="project" value="UniProtKB-UniRule"/>
</dbReference>
<dbReference type="HAMAP" id="MF_01179">
    <property type="entry name" value="SulA"/>
    <property type="match status" value="1"/>
</dbReference>
<dbReference type="GO" id="GO:0009432">
    <property type="term" value="P:SOS response"/>
    <property type="evidence" value="ECO:0007669"/>
    <property type="project" value="UniProtKB-UniRule"/>
</dbReference>
<dbReference type="NCBIfam" id="NF007892">
    <property type="entry name" value="PRK10595.1"/>
    <property type="match status" value="1"/>
</dbReference>
<feature type="region of interest" description="FtsZ binding" evidence="6">
    <location>
        <begin position="106"/>
        <end position="112"/>
    </location>
</feature>
<keyword evidence="5 6" id="KW-0131">Cell cycle</keyword>
<keyword evidence="2 6" id="KW-0227">DNA damage</keyword>
<dbReference type="Proteomes" id="UP001223683">
    <property type="component" value="Chromosome"/>
</dbReference>
<keyword evidence="3 6" id="KW-0717">Septation</keyword>
<dbReference type="InterPro" id="IPR027417">
    <property type="entry name" value="P-loop_NTPase"/>
</dbReference>
<dbReference type="InterPro" id="IPR047696">
    <property type="entry name" value="SulA_enterobact"/>
</dbReference>
<accession>A0AAQ3C349</accession>
<evidence type="ECO:0000256" key="3">
    <source>
        <dbReference type="ARBA" id="ARBA00023210"/>
    </source>
</evidence>